<proteinExistence type="predicted"/>
<evidence type="ECO:0000313" key="2">
    <source>
        <dbReference type="EMBL" id="RDX49344.1"/>
    </source>
</evidence>
<dbReference type="EMBL" id="KZ857406">
    <property type="protein sequence ID" value="RDX49344.1"/>
    <property type="molecule type" value="Genomic_DNA"/>
</dbReference>
<name>A0A371D9X5_9APHY</name>
<feature type="region of interest" description="Disordered" evidence="1">
    <location>
        <begin position="1"/>
        <end position="54"/>
    </location>
</feature>
<gene>
    <name evidence="2" type="ORF">OH76DRAFT_550151</name>
</gene>
<sequence>MNDITRDSRSTSTSGTRARTHIKHTWIQTKRRMSTRVGRSRGPPTRLPTGDNRHEPIRRPGCRCTSFHGRIAVLASRMGYLLTRTCVPLPRITEVFPGPYRVTHTHDSVPCIPSAGPINAAKHNTIISASRKDSAFIKMRFPILHARGTSAYELQTRSRRTRI</sequence>
<feature type="compositionally biased region" description="Basic residues" evidence="1">
    <location>
        <begin position="18"/>
        <end position="34"/>
    </location>
</feature>
<protein>
    <submittedName>
        <fullName evidence="2">Uncharacterized protein</fullName>
    </submittedName>
</protein>
<dbReference type="AlphaFoldDB" id="A0A371D9X5"/>
<accession>A0A371D9X5</accession>
<reference evidence="2 3" key="1">
    <citation type="journal article" date="2018" name="Biotechnol. Biofuels">
        <title>Integrative visual omics of the white-rot fungus Polyporus brumalis exposes the biotechnological potential of its oxidative enzymes for delignifying raw plant biomass.</title>
        <authorList>
            <person name="Miyauchi S."/>
            <person name="Rancon A."/>
            <person name="Drula E."/>
            <person name="Hage H."/>
            <person name="Chaduli D."/>
            <person name="Favel A."/>
            <person name="Grisel S."/>
            <person name="Henrissat B."/>
            <person name="Herpoel-Gimbert I."/>
            <person name="Ruiz-Duenas F.J."/>
            <person name="Chevret D."/>
            <person name="Hainaut M."/>
            <person name="Lin J."/>
            <person name="Wang M."/>
            <person name="Pangilinan J."/>
            <person name="Lipzen A."/>
            <person name="Lesage-Meessen L."/>
            <person name="Navarro D."/>
            <person name="Riley R."/>
            <person name="Grigoriev I.V."/>
            <person name="Zhou S."/>
            <person name="Raouche S."/>
            <person name="Rosso M.N."/>
        </authorList>
    </citation>
    <scope>NUCLEOTIDE SEQUENCE [LARGE SCALE GENOMIC DNA]</scope>
    <source>
        <strain evidence="2 3">BRFM 1820</strain>
    </source>
</reference>
<evidence type="ECO:0000313" key="3">
    <source>
        <dbReference type="Proteomes" id="UP000256964"/>
    </source>
</evidence>
<organism evidence="2 3">
    <name type="scientific">Lentinus brumalis</name>
    <dbReference type="NCBI Taxonomy" id="2498619"/>
    <lineage>
        <taxon>Eukaryota</taxon>
        <taxon>Fungi</taxon>
        <taxon>Dikarya</taxon>
        <taxon>Basidiomycota</taxon>
        <taxon>Agaricomycotina</taxon>
        <taxon>Agaricomycetes</taxon>
        <taxon>Polyporales</taxon>
        <taxon>Polyporaceae</taxon>
        <taxon>Lentinus</taxon>
    </lineage>
</organism>
<keyword evidence="3" id="KW-1185">Reference proteome</keyword>
<dbReference type="Proteomes" id="UP000256964">
    <property type="component" value="Unassembled WGS sequence"/>
</dbReference>
<evidence type="ECO:0000256" key="1">
    <source>
        <dbReference type="SAM" id="MobiDB-lite"/>
    </source>
</evidence>